<proteinExistence type="inferred from homology"/>
<dbReference type="PANTHER" id="PTHR30217">
    <property type="entry name" value="PEPTIDASE U32 FAMILY"/>
    <property type="match status" value="1"/>
</dbReference>
<comment type="similarity">
    <text evidence="3">Belongs to the peptidase U32 family.</text>
</comment>
<protein>
    <submittedName>
        <fullName evidence="4">Peptidase U32</fullName>
    </submittedName>
</protein>
<name>A0A2T4TZ96_9BACT</name>
<dbReference type="PANTHER" id="PTHR30217:SF6">
    <property type="entry name" value="TRNA HYDROXYLATION PROTEIN P"/>
    <property type="match status" value="1"/>
</dbReference>
<keyword evidence="1" id="KW-0645">Protease</keyword>
<gene>
    <name evidence="4" type="ORF">CLG94_05250</name>
</gene>
<evidence type="ECO:0000313" key="4">
    <source>
        <dbReference type="EMBL" id="PTL36437.1"/>
    </source>
</evidence>
<dbReference type="Proteomes" id="UP000241436">
    <property type="component" value="Unassembled WGS sequence"/>
</dbReference>
<reference evidence="4 5" key="1">
    <citation type="submission" date="2017-09" db="EMBL/GenBank/DDBJ databases">
        <title>Bloom of a denitrifying methanotroph, Candidatus Methylomirabilis limnetica, in a deep stratified lake.</title>
        <authorList>
            <person name="Graf J.S."/>
            <person name="Marchant H.K."/>
            <person name="Tienken D."/>
            <person name="Hach P.F."/>
            <person name="Brand A."/>
            <person name="Schubert C.J."/>
            <person name="Kuypers M.M."/>
            <person name="Milucka J."/>
        </authorList>
    </citation>
    <scope>NUCLEOTIDE SEQUENCE [LARGE SCALE GENOMIC DNA]</scope>
    <source>
        <strain evidence="4 5">Zug</strain>
    </source>
</reference>
<reference evidence="5" key="2">
    <citation type="journal article" date="2018" name="Environ. Microbiol.">
        <title>Bloom of a denitrifying methanotroph, 'Candidatus Methylomirabilis limnetica', in a deep stratified lake.</title>
        <authorList>
            <person name="Graf J.S."/>
            <person name="Mayr M.J."/>
            <person name="Marchant H.K."/>
            <person name="Tienken D."/>
            <person name="Hach P.F."/>
            <person name="Brand A."/>
            <person name="Schubert C.J."/>
            <person name="Kuypers M.M."/>
            <person name="Milucka J."/>
        </authorList>
    </citation>
    <scope>NUCLEOTIDE SEQUENCE [LARGE SCALE GENOMIC DNA]</scope>
    <source>
        <strain evidence="5">Zug</strain>
    </source>
</reference>
<dbReference type="EMBL" id="NVQC01000016">
    <property type="protein sequence ID" value="PTL36437.1"/>
    <property type="molecule type" value="Genomic_DNA"/>
</dbReference>
<evidence type="ECO:0000256" key="1">
    <source>
        <dbReference type="ARBA" id="ARBA00022670"/>
    </source>
</evidence>
<dbReference type="InterPro" id="IPR001539">
    <property type="entry name" value="Peptidase_U32"/>
</dbReference>
<dbReference type="InterPro" id="IPR051454">
    <property type="entry name" value="RNA/ubiquinone_mod_enzymes"/>
</dbReference>
<dbReference type="Pfam" id="PF01136">
    <property type="entry name" value="Peptidase_U32"/>
    <property type="match status" value="1"/>
</dbReference>
<comment type="caution">
    <text evidence="4">The sequence shown here is derived from an EMBL/GenBank/DDBJ whole genome shotgun (WGS) entry which is preliminary data.</text>
</comment>
<organism evidence="4 5">
    <name type="scientific">Candidatus Methylomirabilis limnetica</name>
    <dbReference type="NCBI Taxonomy" id="2033718"/>
    <lineage>
        <taxon>Bacteria</taxon>
        <taxon>Candidatus Methylomirabilota</taxon>
        <taxon>Candidatus Methylomirabilia</taxon>
        <taxon>Candidatus Methylomirabilales</taxon>
        <taxon>Candidatus Methylomirabilaceae</taxon>
        <taxon>Candidatus Methylomirabilis</taxon>
    </lineage>
</organism>
<dbReference type="AlphaFoldDB" id="A0A2T4TZ96"/>
<dbReference type="GO" id="GO:0006508">
    <property type="term" value="P:proteolysis"/>
    <property type="evidence" value="ECO:0007669"/>
    <property type="project" value="UniProtKB-KW"/>
</dbReference>
<dbReference type="CDD" id="cd00945">
    <property type="entry name" value="Aldolase_Class_I"/>
    <property type="match status" value="1"/>
</dbReference>
<keyword evidence="2" id="KW-0378">Hydrolase</keyword>
<keyword evidence="5" id="KW-1185">Reference proteome</keyword>
<accession>A0A2T4TZ96</accession>
<evidence type="ECO:0000313" key="5">
    <source>
        <dbReference type="Proteomes" id="UP000241436"/>
    </source>
</evidence>
<dbReference type="GO" id="GO:0008233">
    <property type="term" value="F:peptidase activity"/>
    <property type="evidence" value="ECO:0007669"/>
    <property type="project" value="UniProtKB-KW"/>
</dbReference>
<sequence length="320" mass="35589">MVVQVFELNTTISNLRDLTESDLSPYDAIYLGNITCRLYEANLLERLDDLREAIAIVKGRGQKAYVTTYAAPRNDNLPQLRKVVAVAVETGADAVEVHNLGVLRIVHEEYPDLAVHIGGFANVYTDGGAAVLKRYGAVRITPNYELSLEEIGEIHRQVGLPMELLVHGKMPLGMSDDCFLLEYEQAWGVTCPTLCQQELFLKQGDWAMKSIGKGVMSGKDVCLLEHLRQLMTEGHSCFRIEAASESPAYRLEIGRVYREALEAALAGRDGEEERWWDTIRRHARIGLCNGFYFGTSGMAYHGVQHPGADTTEDQRSGVGQ</sequence>
<evidence type="ECO:0000256" key="2">
    <source>
        <dbReference type="ARBA" id="ARBA00022801"/>
    </source>
</evidence>
<evidence type="ECO:0000256" key="3">
    <source>
        <dbReference type="ARBA" id="ARBA00038374"/>
    </source>
</evidence>